<dbReference type="PANTHER" id="PTHR33498:SF1">
    <property type="entry name" value="TRANSPOSASE FOR INSERTION SEQUENCE ELEMENT IS1557"/>
    <property type="match status" value="1"/>
</dbReference>
<dbReference type="Gene3D" id="1.10.10.60">
    <property type="entry name" value="Homeodomain-like"/>
    <property type="match status" value="1"/>
</dbReference>
<evidence type="ECO:0000313" key="6">
    <source>
        <dbReference type="EMBL" id="GDY70345.1"/>
    </source>
</evidence>
<dbReference type="EMBL" id="BJHY01000003">
    <property type="protein sequence ID" value="GDY80656.1"/>
    <property type="molecule type" value="Genomic_DNA"/>
</dbReference>
<reference evidence="4 11" key="2">
    <citation type="submission" date="2019-04" db="EMBL/GenBank/DDBJ databases">
        <title>Draft genome sequences of Streptomyces avermitilis NBRC 14893.</title>
        <authorList>
            <person name="Komaki H."/>
            <person name="Tamura T."/>
            <person name="Hosoyama A."/>
        </authorList>
    </citation>
    <scope>NUCLEOTIDE SEQUENCE [LARGE SCALE GENOMIC DNA]</scope>
    <source>
        <strain evidence="4 11">NBRC 14893</strain>
    </source>
</reference>
<dbReference type="InterPro" id="IPR029261">
    <property type="entry name" value="Transposase_Znf"/>
</dbReference>
<evidence type="ECO:0000313" key="11">
    <source>
        <dbReference type="Proteomes" id="UP000302139"/>
    </source>
</evidence>
<organism evidence="4 11">
    <name type="scientific">Streptomyces avermitilis</name>
    <dbReference type="NCBI Taxonomy" id="33903"/>
    <lineage>
        <taxon>Bacteria</taxon>
        <taxon>Bacillati</taxon>
        <taxon>Actinomycetota</taxon>
        <taxon>Actinomycetes</taxon>
        <taxon>Kitasatosporales</taxon>
        <taxon>Streptomycetaceae</taxon>
        <taxon>Streptomyces</taxon>
    </lineage>
</organism>
<proteinExistence type="predicted"/>
<dbReference type="Proteomes" id="UP000302139">
    <property type="component" value="Unassembled WGS sequence"/>
</dbReference>
<dbReference type="InterPro" id="IPR002560">
    <property type="entry name" value="Transposase_DDE"/>
</dbReference>
<dbReference type="OMA" id="CERQTFT"/>
<dbReference type="InterPro" id="IPR047951">
    <property type="entry name" value="Transpos_ISL3"/>
</dbReference>
<gene>
    <name evidence="3" type="ORF">SAV14893_093270</name>
    <name evidence="4" type="ORF">SAV14893_096490</name>
    <name evidence="5" type="ORF">SAV14893_097350</name>
    <name evidence="6" type="ORF">SAV14893_097380</name>
    <name evidence="7" type="ORF">SAV31267_096820</name>
    <name evidence="8" type="ORF">SAV31267_101380</name>
    <name evidence="9" type="ORF">SAV31267_101410</name>
</gene>
<dbReference type="EMBL" id="BJHY01000002">
    <property type="protein sequence ID" value="GDY80197.1"/>
    <property type="molecule type" value="Genomic_DNA"/>
</dbReference>
<dbReference type="EMBL" id="BJHX01000004">
    <property type="protein sequence ID" value="GDY70345.1"/>
    <property type="molecule type" value="Genomic_DNA"/>
</dbReference>
<evidence type="ECO:0000313" key="4">
    <source>
        <dbReference type="EMBL" id="GDY70256.1"/>
    </source>
</evidence>
<evidence type="ECO:0000313" key="5">
    <source>
        <dbReference type="EMBL" id="GDY70342.1"/>
    </source>
</evidence>
<dbReference type="InterPro" id="IPR017894">
    <property type="entry name" value="HTH_IS21_transposase_type"/>
</dbReference>
<accession>A0A4D4MEK4</accession>
<feature type="domain" description="HTH IS21-type" evidence="2">
    <location>
        <begin position="290"/>
        <end position="354"/>
    </location>
</feature>
<evidence type="ECO:0000256" key="1">
    <source>
        <dbReference type="SAM" id="MobiDB-lite"/>
    </source>
</evidence>
<dbReference type="AlphaFoldDB" id="A0A4D4MEK4"/>
<protein>
    <submittedName>
        <fullName evidence="4">Transposase</fullName>
    </submittedName>
</protein>
<dbReference type="NCBIfam" id="NF033550">
    <property type="entry name" value="transpos_ISL3"/>
    <property type="match status" value="1"/>
</dbReference>
<comment type="caution">
    <text evidence="4">The sequence shown here is derived from an EMBL/GenBank/DDBJ whole genome shotgun (WGS) entry which is preliminary data.</text>
</comment>
<reference evidence="7 10" key="1">
    <citation type="submission" date="2019-04" db="EMBL/GenBank/DDBJ databases">
        <title>Draft genome sequences of Streptomyces avermitilis ATCC 31267.</title>
        <authorList>
            <person name="Komaki H."/>
            <person name="Tamura T."/>
            <person name="Hosoyama A."/>
        </authorList>
    </citation>
    <scope>NUCLEOTIDE SEQUENCE [LARGE SCALE GENOMIC DNA]</scope>
    <source>
        <strain evidence="7 10">ATCC 31267</strain>
    </source>
</reference>
<dbReference type="EMBL" id="BJHY01000003">
    <property type="protein sequence ID" value="GDY80653.1"/>
    <property type="molecule type" value="Genomic_DNA"/>
</dbReference>
<dbReference type="Pfam" id="PF01610">
    <property type="entry name" value="DDE_Tnp_ISL3"/>
    <property type="match status" value="2"/>
</dbReference>
<dbReference type="EMBL" id="BJHX01000004">
    <property type="protein sequence ID" value="GDY70342.1"/>
    <property type="molecule type" value="Genomic_DNA"/>
</dbReference>
<evidence type="ECO:0000313" key="9">
    <source>
        <dbReference type="EMBL" id="GDY80656.1"/>
    </source>
</evidence>
<dbReference type="EMBL" id="BJHX01000003">
    <property type="protein sequence ID" value="GDY69934.1"/>
    <property type="molecule type" value="Genomic_DNA"/>
</dbReference>
<dbReference type="PANTHER" id="PTHR33498">
    <property type="entry name" value="TRANSPOSASE FOR INSERTION SEQUENCE ELEMENT IS1557"/>
    <property type="match status" value="1"/>
</dbReference>
<dbReference type="Pfam" id="PF14690">
    <property type="entry name" value="Zn_ribbon_ISL3"/>
    <property type="match status" value="1"/>
</dbReference>
<evidence type="ECO:0000313" key="3">
    <source>
        <dbReference type="EMBL" id="GDY69934.1"/>
    </source>
</evidence>
<dbReference type="Proteomes" id="UP000299211">
    <property type="component" value="Unassembled WGS sequence"/>
</dbReference>
<evidence type="ECO:0000313" key="7">
    <source>
        <dbReference type="EMBL" id="GDY80197.1"/>
    </source>
</evidence>
<evidence type="ECO:0000313" key="10">
    <source>
        <dbReference type="Proteomes" id="UP000299211"/>
    </source>
</evidence>
<evidence type="ECO:0000313" key="8">
    <source>
        <dbReference type="EMBL" id="GDY80653.1"/>
    </source>
</evidence>
<dbReference type="STRING" id="33903.AQJ43_38240"/>
<dbReference type="EMBL" id="BJHX01000004">
    <property type="protein sequence ID" value="GDY70256.1"/>
    <property type="molecule type" value="Genomic_DNA"/>
</dbReference>
<feature type="region of interest" description="Disordered" evidence="1">
    <location>
        <begin position="389"/>
        <end position="417"/>
    </location>
</feature>
<name>A0A4D4MEK4_STRAX</name>
<sequence>MILAECGELLKTMFPHLEGVLVEEVSPEGGVLHIVARTVESVPVPCPDCATPSVRRHSGYQRRLADGAVGGRQVSIELTVRRLFCDDQRCARVTFAEQVDGLTVRYGRRTPQLRCLLSAIAVALAGRAGERLAARLPVPVSRTTLLALVMALPDPYAETPRVLGVDEFATRKGHKYGTVLVDCETHAPIDLLPDRESATFAAWLTDHPGVEIICRDRGGAFADGARTGAPDAVQVADLWHLWHNLAETVKSLVSKHSSCLREPALASESPPEVLHPPLSHAGRLAERARRHHAAVHDLLGQGLTIRAVARRLELSRNTVRRYARAVTWEELATGRWQNLPSTLDPYKSYLHQRWHEGHTSGAKLHAELRERGFTGSYSVVRDYLRRFRRTSGDRPPPARPPGVRKVTGWITRNPDRMNDDDQQKLKAILARCPELEAATGHVRSFAAMMAIRSASRLPEWIATARADEHHGLRGFADGLLADLDAVILGLSTEWSSGCVEGRVTDIKLLKRQMAGRAGLPLLRKRVLLVAADRRQHRVTNQTAH</sequence>
<dbReference type="PROSITE" id="PS50531">
    <property type="entry name" value="HTH_IS21"/>
    <property type="match status" value="1"/>
</dbReference>
<evidence type="ECO:0000259" key="2">
    <source>
        <dbReference type="PROSITE" id="PS50531"/>
    </source>
</evidence>